<feature type="region of interest" description="Disordered" evidence="1">
    <location>
        <begin position="349"/>
        <end position="381"/>
    </location>
</feature>
<dbReference type="InterPro" id="IPR046059">
    <property type="entry name" value="DUF6017"/>
</dbReference>
<organism evidence="4 5">
    <name type="scientific">Lacrimispora amygdalina</name>
    <dbReference type="NCBI Taxonomy" id="253257"/>
    <lineage>
        <taxon>Bacteria</taxon>
        <taxon>Bacillati</taxon>
        <taxon>Bacillota</taxon>
        <taxon>Clostridia</taxon>
        <taxon>Lachnospirales</taxon>
        <taxon>Lachnospiraceae</taxon>
        <taxon>Lacrimispora</taxon>
    </lineage>
</organism>
<dbReference type="Pfam" id="PF19481">
    <property type="entry name" value="DUF6017"/>
    <property type="match status" value="1"/>
</dbReference>
<comment type="caution">
    <text evidence="4">The sequence shown here is derived from an EMBL/GenBank/DDBJ whole genome shotgun (WGS) entry which is preliminary data.</text>
</comment>
<proteinExistence type="predicted"/>
<evidence type="ECO:0000256" key="1">
    <source>
        <dbReference type="SAM" id="MobiDB-lite"/>
    </source>
</evidence>
<reference evidence="4 5" key="1">
    <citation type="submission" date="2018-07" db="EMBL/GenBank/DDBJ databases">
        <title>New species, Clostridium PI-S10-A1B.</title>
        <authorList>
            <person name="Krishna G."/>
            <person name="Summeta K."/>
            <person name="Shikha S."/>
            <person name="Prabhu P.B."/>
            <person name="Suresh K."/>
        </authorList>
    </citation>
    <scope>NUCLEOTIDE SEQUENCE [LARGE SCALE GENOMIC DNA]</scope>
    <source>
        <strain evidence="4 5">PI-S10-A1B</strain>
    </source>
</reference>
<feature type="compositionally biased region" description="Basic and acidic residues" evidence="1">
    <location>
        <begin position="349"/>
        <end position="364"/>
    </location>
</feature>
<dbReference type="InterPro" id="IPR010724">
    <property type="entry name" value="RepA_N"/>
</dbReference>
<evidence type="ECO:0000259" key="2">
    <source>
        <dbReference type="Pfam" id="PF06970"/>
    </source>
</evidence>
<sequence>MIIVRSTEVCKMPKYDYEYYSGAESDQFRFLRIPKVFFEDSDYEDLGLAEYVLYGFLHELVDYSHKKGWVDKDGRTYVIWTVASMQKVLRCSEDKARSTLKNLVDFGLVERKRRGQGKSDILYVKNFITKKAEISGSENNDGCGKLFSETENNGVLSVEITESGEGKFPILESADSVPKDNNNYLKNIIEPNHNLIQVTGNTTGAAESVDNSGWDEDVIREDIAQIKENIYYDEMSARYRAEYNSRFDELFEVMVDLVAGKRESLNIGGTEYPQWLVRKRILSLTASHVEYVMGMIAENLGKIHNMRKYMIASLFNAPTTMDNYFTQLVHHDMHTEEWYEMSQKMARQREAERNAKIQELEERQIGQLSSDEENMRRAANE</sequence>
<protein>
    <submittedName>
        <fullName evidence="4">Uncharacterized protein</fullName>
    </submittedName>
</protein>
<evidence type="ECO:0000313" key="5">
    <source>
        <dbReference type="Proteomes" id="UP000260680"/>
    </source>
</evidence>
<gene>
    <name evidence="4" type="ORF">DS742_17675</name>
</gene>
<dbReference type="AlphaFoldDB" id="A0A3E2N9N8"/>
<dbReference type="OrthoDB" id="9803733at2"/>
<feature type="domain" description="DUF6017" evidence="3">
    <location>
        <begin position="225"/>
        <end position="335"/>
    </location>
</feature>
<evidence type="ECO:0000313" key="4">
    <source>
        <dbReference type="EMBL" id="RFZ77644.1"/>
    </source>
</evidence>
<evidence type="ECO:0000259" key="3">
    <source>
        <dbReference type="Pfam" id="PF19481"/>
    </source>
</evidence>
<name>A0A3E2N9N8_9FIRM</name>
<feature type="domain" description="Replication initiator A N-terminal" evidence="2">
    <location>
        <begin position="29"/>
        <end position="103"/>
    </location>
</feature>
<dbReference type="EMBL" id="QOHO01000057">
    <property type="protein sequence ID" value="RFZ77644.1"/>
    <property type="molecule type" value="Genomic_DNA"/>
</dbReference>
<accession>A0A3E2N9N8</accession>
<dbReference type="Pfam" id="PF06970">
    <property type="entry name" value="RepA_N"/>
    <property type="match status" value="1"/>
</dbReference>
<dbReference type="Proteomes" id="UP000260680">
    <property type="component" value="Unassembled WGS sequence"/>
</dbReference>